<reference evidence="4 5" key="1">
    <citation type="submission" date="2024-02" db="EMBL/GenBank/DDBJ databases">
        <authorList>
            <person name="Chen Y."/>
            <person name="Shah S."/>
            <person name="Dougan E. K."/>
            <person name="Thang M."/>
            <person name="Chan C."/>
        </authorList>
    </citation>
    <scope>NUCLEOTIDE SEQUENCE [LARGE SCALE GENOMIC DNA]</scope>
</reference>
<protein>
    <recommendedName>
        <fullName evidence="3">ABM domain-containing protein</fullName>
    </recommendedName>
</protein>
<sequence length="222" mass="24550">MAAAMARSRAACVLLIALSLASLSFVPGRDAELPTRSKPRKRKRVALRGVNEVLEKLQQLPSMFQAASSALPEFFSTSPEPLSEVSSFQMRADGLSRNGLIQSFTFRAAAGREERLLQQLGRLRASAKTQPGVLSAWLSQSTEDPRDMMFFLRYEAMESLVRHQDQGFKGLLSAMEENLQEPIGLYLADEQLGQIGQARHPLGPGGEGGRDDAIYSSRRKRR</sequence>
<feature type="signal peptide" evidence="2">
    <location>
        <begin position="1"/>
        <end position="31"/>
    </location>
</feature>
<dbReference type="Gene3D" id="3.30.70.100">
    <property type="match status" value="1"/>
</dbReference>
<evidence type="ECO:0000259" key="3">
    <source>
        <dbReference type="Pfam" id="PF03992"/>
    </source>
</evidence>
<dbReference type="SUPFAM" id="SSF54909">
    <property type="entry name" value="Dimeric alpha+beta barrel"/>
    <property type="match status" value="1"/>
</dbReference>
<evidence type="ECO:0000256" key="1">
    <source>
        <dbReference type="SAM" id="MobiDB-lite"/>
    </source>
</evidence>
<dbReference type="Pfam" id="PF03992">
    <property type="entry name" value="ABM"/>
    <property type="match status" value="1"/>
</dbReference>
<feature type="domain" description="ABM" evidence="3">
    <location>
        <begin position="103"/>
        <end position="165"/>
    </location>
</feature>
<evidence type="ECO:0000256" key="2">
    <source>
        <dbReference type="SAM" id="SignalP"/>
    </source>
</evidence>
<comment type="caution">
    <text evidence="4">The sequence shown here is derived from an EMBL/GenBank/DDBJ whole genome shotgun (WGS) entry which is preliminary data.</text>
</comment>
<dbReference type="InterPro" id="IPR007138">
    <property type="entry name" value="ABM_dom"/>
</dbReference>
<dbReference type="EMBL" id="CAXAMM010037668">
    <property type="protein sequence ID" value="CAK9077443.1"/>
    <property type="molecule type" value="Genomic_DNA"/>
</dbReference>
<gene>
    <name evidence="4" type="ORF">SCF082_LOCUS37153</name>
</gene>
<name>A0ABP0PN32_9DINO</name>
<evidence type="ECO:0000313" key="5">
    <source>
        <dbReference type="Proteomes" id="UP001642464"/>
    </source>
</evidence>
<dbReference type="InterPro" id="IPR011008">
    <property type="entry name" value="Dimeric_a/b-barrel"/>
</dbReference>
<keyword evidence="2" id="KW-0732">Signal</keyword>
<feature type="region of interest" description="Disordered" evidence="1">
    <location>
        <begin position="196"/>
        <end position="222"/>
    </location>
</feature>
<evidence type="ECO:0000313" key="4">
    <source>
        <dbReference type="EMBL" id="CAK9077443.1"/>
    </source>
</evidence>
<feature type="chain" id="PRO_5047515863" description="ABM domain-containing protein" evidence="2">
    <location>
        <begin position="32"/>
        <end position="222"/>
    </location>
</feature>
<organism evidence="4 5">
    <name type="scientific">Durusdinium trenchii</name>
    <dbReference type="NCBI Taxonomy" id="1381693"/>
    <lineage>
        <taxon>Eukaryota</taxon>
        <taxon>Sar</taxon>
        <taxon>Alveolata</taxon>
        <taxon>Dinophyceae</taxon>
        <taxon>Suessiales</taxon>
        <taxon>Symbiodiniaceae</taxon>
        <taxon>Durusdinium</taxon>
    </lineage>
</organism>
<proteinExistence type="predicted"/>
<keyword evidence="5" id="KW-1185">Reference proteome</keyword>
<accession>A0ABP0PN32</accession>
<dbReference type="Proteomes" id="UP001642464">
    <property type="component" value="Unassembled WGS sequence"/>
</dbReference>